<accession>A0A1H5SVA7</accession>
<sequence>MPELIVRVPRLVVPLPVAPLPVVLLPVPGREFSGFRTGHFRPRP</sequence>
<name>A0A1H5SVA7_9ACTN</name>
<evidence type="ECO:0000313" key="1">
    <source>
        <dbReference type="EMBL" id="SEF53801.1"/>
    </source>
</evidence>
<reference evidence="1 2" key="1">
    <citation type="submission" date="2016-10" db="EMBL/GenBank/DDBJ databases">
        <authorList>
            <person name="de Groot N.N."/>
        </authorList>
    </citation>
    <scope>NUCLEOTIDE SEQUENCE [LARGE SCALE GENOMIC DNA]</scope>
    <source>
        <strain evidence="1 2">CGMCC 4.2023</strain>
    </source>
</reference>
<keyword evidence="2" id="KW-1185">Reference proteome</keyword>
<gene>
    <name evidence="1" type="ORF">SAMN05216223_101268</name>
</gene>
<protein>
    <submittedName>
        <fullName evidence="1">Uncharacterized protein</fullName>
    </submittedName>
</protein>
<dbReference type="Proteomes" id="UP000236754">
    <property type="component" value="Unassembled WGS sequence"/>
</dbReference>
<proteinExistence type="predicted"/>
<dbReference type="AlphaFoldDB" id="A0A1H5SVA7"/>
<dbReference type="EMBL" id="FNVU01000001">
    <property type="protein sequence ID" value="SEF53801.1"/>
    <property type="molecule type" value="Genomic_DNA"/>
</dbReference>
<evidence type="ECO:0000313" key="2">
    <source>
        <dbReference type="Proteomes" id="UP000236754"/>
    </source>
</evidence>
<organism evidence="1 2">
    <name type="scientific">Actinacidiphila yanglinensis</name>
    <dbReference type="NCBI Taxonomy" id="310779"/>
    <lineage>
        <taxon>Bacteria</taxon>
        <taxon>Bacillati</taxon>
        <taxon>Actinomycetota</taxon>
        <taxon>Actinomycetes</taxon>
        <taxon>Kitasatosporales</taxon>
        <taxon>Streptomycetaceae</taxon>
        <taxon>Actinacidiphila</taxon>
    </lineage>
</organism>